<dbReference type="SUPFAM" id="SSF52540">
    <property type="entry name" value="P-loop containing nucleoside triphosphate hydrolases"/>
    <property type="match status" value="1"/>
</dbReference>
<dbReference type="Pfam" id="PF01661">
    <property type="entry name" value="Macro"/>
    <property type="match status" value="1"/>
</dbReference>
<organism evidence="2 3">
    <name type="scientific">Heterodera trifolii</name>
    <dbReference type="NCBI Taxonomy" id="157864"/>
    <lineage>
        <taxon>Eukaryota</taxon>
        <taxon>Metazoa</taxon>
        <taxon>Ecdysozoa</taxon>
        <taxon>Nematoda</taxon>
        <taxon>Chromadorea</taxon>
        <taxon>Rhabditida</taxon>
        <taxon>Tylenchina</taxon>
        <taxon>Tylenchomorpha</taxon>
        <taxon>Tylenchoidea</taxon>
        <taxon>Heteroderidae</taxon>
        <taxon>Heteroderinae</taxon>
        <taxon>Heterodera</taxon>
    </lineage>
</organism>
<reference evidence="2 3" key="1">
    <citation type="submission" date="2024-10" db="EMBL/GenBank/DDBJ databases">
        <authorList>
            <person name="Kim D."/>
        </authorList>
    </citation>
    <scope>NUCLEOTIDE SEQUENCE [LARGE SCALE GENOMIC DNA]</scope>
    <source>
        <strain evidence="2">BH-2024</strain>
    </source>
</reference>
<evidence type="ECO:0000313" key="3">
    <source>
        <dbReference type="Proteomes" id="UP001620626"/>
    </source>
</evidence>
<dbReference type="Gene3D" id="3.40.220.10">
    <property type="entry name" value="Leucine Aminopeptidase, subunit E, domain 1"/>
    <property type="match status" value="1"/>
</dbReference>
<dbReference type="EMBL" id="JBICBT010000586">
    <property type="protein sequence ID" value="KAL3108762.1"/>
    <property type="molecule type" value="Genomic_DNA"/>
</dbReference>
<proteinExistence type="predicted"/>
<feature type="domain" description="Macro" evidence="1">
    <location>
        <begin position="119"/>
        <end position="322"/>
    </location>
</feature>
<keyword evidence="3" id="KW-1185">Reference proteome</keyword>
<evidence type="ECO:0000313" key="2">
    <source>
        <dbReference type="EMBL" id="KAL3108762.1"/>
    </source>
</evidence>
<evidence type="ECO:0000259" key="1">
    <source>
        <dbReference type="PROSITE" id="PS51154"/>
    </source>
</evidence>
<dbReference type="SUPFAM" id="SSF52949">
    <property type="entry name" value="Macro domain-like"/>
    <property type="match status" value="1"/>
</dbReference>
<dbReference type="PROSITE" id="PS51154">
    <property type="entry name" value="MACRO"/>
    <property type="match status" value="1"/>
</dbReference>
<name>A0ABD2L1G6_9BILA</name>
<comment type="caution">
    <text evidence="2">The sequence shown here is derived from an EMBL/GenBank/DDBJ whole genome shotgun (WGS) entry which is preliminary data.</text>
</comment>
<sequence length="322" mass="35398">MTINKSQGQTLARVGVLLDHSQCFSHGQLYVALSRVKDEADIKICTKNKQLKVKNVVMQELLDAEDILNVEKEYENQHAAELDNQPESDLDMEVDVYADTQHLIQPTQSTASIKIMPLMGLQNVSRNHLTKINVIKGDITHQTVDMIVNAANPQLKRGAGVDDAIHRACQPDMYRLQQALEILHLSNGCDFPSGCVVVIEAYGTLKTVTKIAGIHKILSNAQSQTVPLIGADPICDTINEQAVQPLPKPRGKIGGKAKRVDLITQTDDSQITSQTQTSIDSILMPPPSLAPRSSALGWLVSSSSCKVRVWMFVQQQQLPEHA</sequence>
<dbReference type="AlphaFoldDB" id="A0ABD2L1G6"/>
<dbReference type="Proteomes" id="UP001620626">
    <property type="component" value="Unassembled WGS sequence"/>
</dbReference>
<gene>
    <name evidence="2" type="ORF">niasHT_019249</name>
</gene>
<dbReference type="InterPro" id="IPR027417">
    <property type="entry name" value="P-loop_NTPase"/>
</dbReference>
<dbReference type="InterPro" id="IPR002589">
    <property type="entry name" value="Macro_dom"/>
</dbReference>
<accession>A0ABD2L1G6</accession>
<dbReference type="InterPro" id="IPR043472">
    <property type="entry name" value="Macro_dom-like"/>
</dbReference>
<protein>
    <recommendedName>
        <fullName evidence="1">Macro domain-containing protein</fullName>
    </recommendedName>
</protein>
<dbReference type="CDD" id="cd18809">
    <property type="entry name" value="SF1_C_RecD"/>
    <property type="match status" value="1"/>
</dbReference>